<accession>A0AAN4Q702</accession>
<dbReference type="Proteomes" id="UP000248291">
    <property type="component" value="Unassembled WGS sequence"/>
</dbReference>
<sequence length="63" mass="7100">MVKKAKCLRNWPSFRLNLTTQCDSIDSYLSEYKPKSSAFGVIFFCSLQVDRCCASTDIEILGA</sequence>
<evidence type="ECO:0000313" key="1">
    <source>
        <dbReference type="EMBL" id="GBH18447.1"/>
    </source>
</evidence>
<gene>
    <name evidence="1" type="ORF">KPSA3_04434</name>
</gene>
<dbReference type="AlphaFoldDB" id="A0AAN4Q702"/>
<evidence type="ECO:0000313" key="2">
    <source>
        <dbReference type="Proteomes" id="UP000248291"/>
    </source>
</evidence>
<name>A0AAN4Q702_PSESF</name>
<organism evidence="1 2">
    <name type="scientific">Pseudomonas syringae pv. actinidiae</name>
    <dbReference type="NCBI Taxonomy" id="103796"/>
    <lineage>
        <taxon>Bacteria</taxon>
        <taxon>Pseudomonadati</taxon>
        <taxon>Pseudomonadota</taxon>
        <taxon>Gammaproteobacteria</taxon>
        <taxon>Pseudomonadales</taxon>
        <taxon>Pseudomonadaceae</taxon>
        <taxon>Pseudomonas</taxon>
        <taxon>Pseudomonas syringae</taxon>
    </lineage>
</organism>
<dbReference type="EMBL" id="BGKA01000157">
    <property type="protein sequence ID" value="GBH18447.1"/>
    <property type="molecule type" value="Genomic_DNA"/>
</dbReference>
<protein>
    <submittedName>
        <fullName evidence="1">Uncharacterized protein</fullName>
    </submittedName>
</protein>
<comment type="caution">
    <text evidence="1">The sequence shown here is derived from an EMBL/GenBank/DDBJ whole genome shotgun (WGS) entry which is preliminary data.</text>
</comment>
<reference evidence="1 2" key="1">
    <citation type="submission" date="2018-04" db="EMBL/GenBank/DDBJ databases">
        <title>Draft genome sequence of Pseudomonas syringae pv. actinidiae biovar 3 strains isolated from kiwifruit in Kagawa prefecture.</title>
        <authorList>
            <person name="Tabuchi M."/>
            <person name="Saito M."/>
            <person name="Fujiwara S."/>
            <person name="Sasa N."/>
            <person name="Akimitsu K."/>
            <person name="Gomi K."/>
            <person name="Konishi-Sugita S."/>
            <person name="Hamano K."/>
            <person name="Kataoka I."/>
        </authorList>
    </citation>
    <scope>NUCLEOTIDE SEQUENCE [LARGE SCALE GENOMIC DNA]</scope>
    <source>
        <strain evidence="1 2">MAFF212211</strain>
    </source>
</reference>
<proteinExistence type="predicted"/>